<proteinExistence type="predicted"/>
<protein>
    <submittedName>
        <fullName evidence="2">Uncharacterized protein</fullName>
    </submittedName>
</protein>
<dbReference type="HOGENOM" id="CLU_160529_0_0_11"/>
<evidence type="ECO:0000313" key="3">
    <source>
        <dbReference type="Proteomes" id="UP000013968"/>
    </source>
</evidence>
<dbReference type="AlphaFoldDB" id="R4T6I3"/>
<keyword evidence="1" id="KW-1133">Transmembrane helix</keyword>
<evidence type="ECO:0000256" key="1">
    <source>
        <dbReference type="SAM" id="Phobius"/>
    </source>
</evidence>
<dbReference type="RefSeq" id="WP_016335731.1">
    <property type="nucleotide sequence ID" value="NC_021252.1"/>
</dbReference>
<reference evidence="2 3" key="1">
    <citation type="journal article" date="2013" name="BMC Genomics">
        <title>ContigScape: a Cytoscape plugin facilitating microbial genome gap closing.</title>
        <authorList>
            <person name="Tang B."/>
            <person name="Wang Q."/>
            <person name="Yang M."/>
            <person name="Xie F."/>
            <person name="Zhu Y."/>
            <person name="Zhuo Y."/>
            <person name="Wang S."/>
            <person name="Gao H."/>
            <person name="Ding X."/>
            <person name="Zhang L."/>
            <person name="Zhao G."/>
            <person name="Zheng H."/>
        </authorList>
    </citation>
    <scope>NUCLEOTIDE SEQUENCE [LARGE SCALE GENOMIC DNA]</scope>
    <source>
        <strain evidence="2 3">HCCB10007</strain>
    </source>
</reference>
<dbReference type="EMBL" id="CP003410">
    <property type="protein sequence ID" value="AGM07991.1"/>
    <property type="molecule type" value="Genomic_DNA"/>
</dbReference>
<keyword evidence="3" id="KW-1185">Reference proteome</keyword>
<keyword evidence="1" id="KW-0472">Membrane</keyword>
<dbReference type="PATRIC" id="fig|1156913.3.peg.5508"/>
<gene>
    <name evidence="2" type="ORF">AORI_5408</name>
</gene>
<organism evidence="2 3">
    <name type="scientific">Amycolatopsis keratiniphila</name>
    <dbReference type="NCBI Taxonomy" id="129921"/>
    <lineage>
        <taxon>Bacteria</taxon>
        <taxon>Bacillati</taxon>
        <taxon>Actinomycetota</taxon>
        <taxon>Actinomycetes</taxon>
        <taxon>Pseudonocardiales</taxon>
        <taxon>Pseudonocardiaceae</taxon>
        <taxon>Amycolatopsis</taxon>
        <taxon>Amycolatopsis japonica group</taxon>
    </lineage>
</organism>
<dbReference type="Proteomes" id="UP000013968">
    <property type="component" value="Chromosome"/>
</dbReference>
<evidence type="ECO:0000313" key="2">
    <source>
        <dbReference type="EMBL" id="AGM07991.1"/>
    </source>
</evidence>
<name>R4T6I3_9PSEU</name>
<dbReference type="KEGG" id="aoi:AORI_5408"/>
<feature type="transmembrane region" description="Helical" evidence="1">
    <location>
        <begin position="80"/>
        <end position="99"/>
    </location>
</feature>
<sequence length="100" mass="10734">MILQYLAQSPNPFDGVVPNFDVFGVDFNATWKKLLGGAWGLAFVVIAFGTIRATLELQSAKRHGYHTSVAEHSASLKRSVIGLVVLASLGLIFGAILSVF</sequence>
<keyword evidence="1" id="KW-0812">Transmembrane</keyword>
<feature type="transmembrane region" description="Helical" evidence="1">
    <location>
        <begin position="34"/>
        <end position="55"/>
    </location>
</feature>
<accession>R4T6I3</accession>